<dbReference type="RefSeq" id="WP_190698487.1">
    <property type="nucleotide sequence ID" value="NZ_JAMPKX010000001.1"/>
</dbReference>
<sequence>MSTPNDETVTTRNGNQISPTVEDESDSSERNVGPNSQAFTKVAIGALIGATLGGIAGALTNRSVVDRINTSVRGVGNTVRKTTAGIDETVKGVGDAVQSVAVGVNTTAKEINEAVRETAEGISGTVKSTVHTVQNTADEVQETVGSTVNTVKSVVEETTASANLAPEAEQATLYKLVPVTGNKPNA</sequence>
<evidence type="ECO:0000313" key="3">
    <source>
        <dbReference type="Proteomes" id="UP001482513"/>
    </source>
</evidence>
<feature type="compositionally biased region" description="Polar residues" evidence="1">
    <location>
        <begin position="1"/>
        <end position="19"/>
    </location>
</feature>
<gene>
    <name evidence="2" type="ORF">NC992_01585</name>
</gene>
<evidence type="ECO:0000313" key="2">
    <source>
        <dbReference type="EMBL" id="MEP0945553.1"/>
    </source>
</evidence>
<evidence type="ECO:0000256" key="1">
    <source>
        <dbReference type="SAM" id="MobiDB-lite"/>
    </source>
</evidence>
<name>A0ABV0JYF6_9CYAN</name>
<keyword evidence="3" id="KW-1185">Reference proteome</keyword>
<organism evidence="2 3">
    <name type="scientific">Leptolyngbya subtilissima DQ-A4</name>
    <dbReference type="NCBI Taxonomy" id="2933933"/>
    <lineage>
        <taxon>Bacteria</taxon>
        <taxon>Bacillati</taxon>
        <taxon>Cyanobacteriota</taxon>
        <taxon>Cyanophyceae</taxon>
        <taxon>Leptolyngbyales</taxon>
        <taxon>Leptolyngbyaceae</taxon>
        <taxon>Leptolyngbya group</taxon>
        <taxon>Leptolyngbya</taxon>
    </lineage>
</organism>
<reference evidence="2 3" key="1">
    <citation type="submission" date="2022-04" db="EMBL/GenBank/DDBJ databases">
        <title>Positive selection, recombination, and allopatry shape intraspecific diversity of widespread and dominant cyanobacteria.</title>
        <authorList>
            <person name="Wei J."/>
            <person name="Shu W."/>
            <person name="Hu C."/>
        </authorList>
    </citation>
    <scope>NUCLEOTIDE SEQUENCE [LARGE SCALE GENOMIC DNA]</scope>
    <source>
        <strain evidence="2 3">DQ-A4</strain>
    </source>
</reference>
<evidence type="ECO:0008006" key="4">
    <source>
        <dbReference type="Google" id="ProtNLM"/>
    </source>
</evidence>
<dbReference type="Proteomes" id="UP001482513">
    <property type="component" value="Unassembled WGS sequence"/>
</dbReference>
<dbReference type="EMBL" id="JAMPKX010000001">
    <property type="protein sequence ID" value="MEP0945553.1"/>
    <property type="molecule type" value="Genomic_DNA"/>
</dbReference>
<proteinExistence type="predicted"/>
<accession>A0ABV0JYF6</accession>
<protein>
    <recommendedName>
        <fullName evidence="4">Gas vesicle protein</fullName>
    </recommendedName>
</protein>
<comment type="caution">
    <text evidence="2">The sequence shown here is derived from an EMBL/GenBank/DDBJ whole genome shotgun (WGS) entry which is preliminary data.</text>
</comment>
<dbReference type="Gene3D" id="1.20.120.20">
    <property type="entry name" value="Apolipoprotein"/>
    <property type="match status" value="1"/>
</dbReference>
<feature type="region of interest" description="Disordered" evidence="1">
    <location>
        <begin position="1"/>
        <end position="34"/>
    </location>
</feature>